<comment type="similarity">
    <text evidence="1 5">Belongs to the MsrA Met sulfoxide reductase family.</text>
</comment>
<dbReference type="EC" id="1.8.4.11" evidence="5"/>
<dbReference type="InterPro" id="IPR036509">
    <property type="entry name" value="Met_Sox_Rdtase_MsrA_sf"/>
</dbReference>
<gene>
    <name evidence="5" type="primary">msrA</name>
    <name evidence="7" type="ORF">SAMN04488569_105728</name>
</gene>
<evidence type="ECO:0000256" key="4">
    <source>
        <dbReference type="ARBA" id="ARBA00048782"/>
    </source>
</evidence>
<proteinExistence type="inferred from homology"/>
<dbReference type="AlphaFoldDB" id="A0A1I4AWX0"/>
<keyword evidence="8" id="KW-1185">Reference proteome</keyword>
<evidence type="ECO:0000313" key="8">
    <source>
        <dbReference type="Proteomes" id="UP000199589"/>
    </source>
</evidence>
<dbReference type="Pfam" id="PF01625">
    <property type="entry name" value="PMSR"/>
    <property type="match status" value="1"/>
</dbReference>
<evidence type="ECO:0000256" key="2">
    <source>
        <dbReference type="ARBA" id="ARBA00023002"/>
    </source>
</evidence>
<dbReference type="SUPFAM" id="SSF55068">
    <property type="entry name" value="Peptide methionine sulfoxide reductase"/>
    <property type="match status" value="1"/>
</dbReference>
<comment type="catalytic activity">
    <reaction evidence="4 5">
        <text>[thioredoxin]-disulfide + L-methionine + H2O = L-methionine (S)-S-oxide + [thioredoxin]-dithiol</text>
        <dbReference type="Rhea" id="RHEA:19993"/>
        <dbReference type="Rhea" id="RHEA-COMP:10698"/>
        <dbReference type="Rhea" id="RHEA-COMP:10700"/>
        <dbReference type="ChEBI" id="CHEBI:15377"/>
        <dbReference type="ChEBI" id="CHEBI:29950"/>
        <dbReference type="ChEBI" id="CHEBI:50058"/>
        <dbReference type="ChEBI" id="CHEBI:57844"/>
        <dbReference type="ChEBI" id="CHEBI:58772"/>
        <dbReference type="EC" id="1.8.4.11"/>
    </reaction>
</comment>
<evidence type="ECO:0000256" key="1">
    <source>
        <dbReference type="ARBA" id="ARBA00005591"/>
    </source>
</evidence>
<dbReference type="PANTHER" id="PTHR43774">
    <property type="entry name" value="PEPTIDE METHIONINE SULFOXIDE REDUCTASE"/>
    <property type="match status" value="1"/>
</dbReference>
<dbReference type="NCBIfam" id="TIGR00401">
    <property type="entry name" value="msrA"/>
    <property type="match status" value="1"/>
</dbReference>
<dbReference type="STRING" id="258723.GCA_900169305_01790"/>
<reference evidence="8" key="1">
    <citation type="submission" date="2016-10" db="EMBL/GenBank/DDBJ databases">
        <authorList>
            <person name="Varghese N."/>
            <person name="Submissions S."/>
        </authorList>
    </citation>
    <scope>NUCLEOTIDE SEQUENCE [LARGE SCALE GENOMIC DNA]</scope>
    <source>
        <strain evidence="8">DSM 16108</strain>
    </source>
</reference>
<feature type="domain" description="Peptide methionine sulphoxide reductase MsrA" evidence="6">
    <location>
        <begin position="8"/>
        <end position="159"/>
    </location>
</feature>
<comment type="function">
    <text evidence="5">Has an important function as a repair enzyme for proteins that have been inactivated by oxidation. Catalyzes the reversible oxidation-reduction of methionine sulfoxide in proteins to methionine.</text>
</comment>
<dbReference type="OrthoDB" id="4174719at2"/>
<feature type="active site" evidence="5">
    <location>
        <position position="15"/>
    </location>
</feature>
<comment type="catalytic activity">
    <reaction evidence="3 5">
        <text>L-methionyl-[protein] + [thioredoxin]-disulfide + H2O = L-methionyl-(S)-S-oxide-[protein] + [thioredoxin]-dithiol</text>
        <dbReference type="Rhea" id="RHEA:14217"/>
        <dbReference type="Rhea" id="RHEA-COMP:10698"/>
        <dbReference type="Rhea" id="RHEA-COMP:10700"/>
        <dbReference type="Rhea" id="RHEA-COMP:12313"/>
        <dbReference type="Rhea" id="RHEA-COMP:12315"/>
        <dbReference type="ChEBI" id="CHEBI:15377"/>
        <dbReference type="ChEBI" id="CHEBI:16044"/>
        <dbReference type="ChEBI" id="CHEBI:29950"/>
        <dbReference type="ChEBI" id="CHEBI:44120"/>
        <dbReference type="ChEBI" id="CHEBI:50058"/>
        <dbReference type="EC" id="1.8.4.11"/>
    </reaction>
</comment>
<sequence>MSDKNFETAIFAGGCFWCMVKPFDSLPGIEKVVSGYTGGTVENPTYSQVTSGKTGHTEAVEITYDPSKISYEELVEIYWYQTDPTDAGGQFADRGDSYRPVIFYNSEDQKEKAEKSKKALEQSGKFSEPIVTSIEPAHPFYKAEEYHQDFYKKESAHYNRYSRGSGRVGFIEQNWGNQ</sequence>
<dbReference type="PANTHER" id="PTHR43774:SF1">
    <property type="entry name" value="PEPTIDE METHIONINE SULFOXIDE REDUCTASE MSRA 2"/>
    <property type="match status" value="1"/>
</dbReference>
<keyword evidence="2 5" id="KW-0560">Oxidoreductase</keyword>
<dbReference type="HAMAP" id="MF_01401">
    <property type="entry name" value="MsrA"/>
    <property type="match status" value="1"/>
</dbReference>
<dbReference type="EMBL" id="FOSJ01000057">
    <property type="protein sequence ID" value="SFK61068.1"/>
    <property type="molecule type" value="Genomic_DNA"/>
</dbReference>
<evidence type="ECO:0000256" key="3">
    <source>
        <dbReference type="ARBA" id="ARBA00047806"/>
    </source>
</evidence>
<dbReference type="RefSeq" id="WP_091898488.1">
    <property type="nucleotide sequence ID" value="NZ_FOSJ01000057.1"/>
</dbReference>
<organism evidence="7 8">
    <name type="scientific">Marinilactibacillus piezotolerans</name>
    <dbReference type="NCBI Taxonomy" id="258723"/>
    <lineage>
        <taxon>Bacteria</taxon>
        <taxon>Bacillati</taxon>
        <taxon>Bacillota</taxon>
        <taxon>Bacilli</taxon>
        <taxon>Lactobacillales</taxon>
        <taxon>Carnobacteriaceae</taxon>
        <taxon>Marinilactibacillus</taxon>
    </lineage>
</organism>
<dbReference type="Gene3D" id="3.30.1060.10">
    <property type="entry name" value="Peptide methionine sulphoxide reductase MsrA"/>
    <property type="match status" value="1"/>
</dbReference>
<protein>
    <recommendedName>
        <fullName evidence="5">Peptide methionine sulfoxide reductase MsrA</fullName>
        <shortName evidence="5">Protein-methionine-S-oxide reductase</shortName>
        <ecNumber evidence="5">1.8.4.11</ecNumber>
    </recommendedName>
    <alternativeName>
        <fullName evidence="5">Peptide-methionine (S)-S-oxide reductase</fullName>
        <shortName evidence="5">Peptide Met(O) reductase</shortName>
    </alternativeName>
</protein>
<dbReference type="FunFam" id="3.30.1060.10:FF:000003">
    <property type="entry name" value="Peptide methionine sulfoxide reductase MsrA"/>
    <property type="match status" value="1"/>
</dbReference>
<dbReference type="InterPro" id="IPR002569">
    <property type="entry name" value="Met_Sox_Rdtase_MsrA_dom"/>
</dbReference>
<dbReference type="Proteomes" id="UP000199589">
    <property type="component" value="Unassembled WGS sequence"/>
</dbReference>
<dbReference type="GO" id="GO:0008113">
    <property type="term" value="F:peptide-methionine (S)-S-oxide reductase activity"/>
    <property type="evidence" value="ECO:0007669"/>
    <property type="project" value="UniProtKB-UniRule"/>
</dbReference>
<dbReference type="GO" id="GO:0033744">
    <property type="term" value="F:L-methionine:thioredoxin-disulfide S-oxidoreductase activity"/>
    <property type="evidence" value="ECO:0007669"/>
    <property type="project" value="RHEA"/>
</dbReference>
<accession>A0A1I4AWX0</accession>
<evidence type="ECO:0000313" key="7">
    <source>
        <dbReference type="EMBL" id="SFK61068.1"/>
    </source>
</evidence>
<name>A0A1I4AWX0_9LACT</name>
<evidence type="ECO:0000256" key="5">
    <source>
        <dbReference type="HAMAP-Rule" id="MF_01401"/>
    </source>
</evidence>
<evidence type="ECO:0000259" key="6">
    <source>
        <dbReference type="Pfam" id="PF01625"/>
    </source>
</evidence>